<reference evidence="2 3" key="1">
    <citation type="journal article" date="2015" name="Stand. Genomic Sci.">
        <title>Genomic Encyclopedia of Bacterial and Archaeal Type Strains, Phase III: the genomes of soil and plant-associated and newly described type strains.</title>
        <authorList>
            <person name="Whitman W.B."/>
            <person name="Woyke T."/>
            <person name="Klenk H.P."/>
            <person name="Zhou Y."/>
            <person name="Lilburn T.G."/>
            <person name="Beck B.J."/>
            <person name="De Vos P."/>
            <person name="Vandamme P."/>
            <person name="Eisen J.A."/>
            <person name="Garrity G."/>
            <person name="Hugenholtz P."/>
            <person name="Kyrpides N.C."/>
        </authorList>
    </citation>
    <scope>NUCLEOTIDE SEQUENCE [LARGE SCALE GENOMIC DNA]</scope>
    <source>
        <strain evidence="2 3">CGMCC 1.7271</strain>
    </source>
</reference>
<name>A0A562SP39_9BACT</name>
<keyword evidence="3" id="KW-1185">Reference proteome</keyword>
<dbReference type="Proteomes" id="UP000316167">
    <property type="component" value="Unassembled WGS sequence"/>
</dbReference>
<evidence type="ECO:0008006" key="4">
    <source>
        <dbReference type="Google" id="ProtNLM"/>
    </source>
</evidence>
<evidence type="ECO:0000313" key="2">
    <source>
        <dbReference type="EMBL" id="TWI83059.1"/>
    </source>
</evidence>
<keyword evidence="1" id="KW-1133">Transmembrane helix</keyword>
<feature type="transmembrane region" description="Helical" evidence="1">
    <location>
        <begin position="14"/>
        <end position="39"/>
    </location>
</feature>
<evidence type="ECO:0000313" key="3">
    <source>
        <dbReference type="Proteomes" id="UP000316167"/>
    </source>
</evidence>
<dbReference type="EMBL" id="VLLE01000003">
    <property type="protein sequence ID" value="TWI83059.1"/>
    <property type="molecule type" value="Genomic_DNA"/>
</dbReference>
<keyword evidence="1" id="KW-0812">Transmembrane</keyword>
<proteinExistence type="predicted"/>
<keyword evidence="1" id="KW-0472">Membrane</keyword>
<dbReference type="AlphaFoldDB" id="A0A562SP39"/>
<accession>A0A562SP39</accession>
<organism evidence="2 3">
    <name type="scientific">Lacibacter cauensis</name>
    <dbReference type="NCBI Taxonomy" id="510947"/>
    <lineage>
        <taxon>Bacteria</taxon>
        <taxon>Pseudomonadati</taxon>
        <taxon>Bacteroidota</taxon>
        <taxon>Chitinophagia</taxon>
        <taxon>Chitinophagales</taxon>
        <taxon>Chitinophagaceae</taxon>
        <taxon>Lacibacter</taxon>
    </lineage>
</organism>
<protein>
    <recommendedName>
        <fullName evidence="4">TraB family protein</fullName>
    </recommendedName>
</protein>
<gene>
    <name evidence="2" type="ORF">IQ13_1165</name>
</gene>
<comment type="caution">
    <text evidence="2">The sequence shown here is derived from an EMBL/GenBank/DDBJ whole genome shotgun (WGS) entry which is preliminary data.</text>
</comment>
<sequence>MAKSSIMLTKLKKFLVIIGICLLIIASAFVILLFTGVIWRSPAYYTVDDMKTFTVPVMDMKAYDSVEAHRQPYIYRINSGQGVVCVVGIQHTKDIDDPQLDSLRSIFTSMQPNVVFVEGKLGFLFAGLQNPVKLYGEKGETVRLAKQYKVPYYTWEPPKEEEVRLLAKKYPGKQLALFYSLRPYFSNYRFGKPSDPEKKLQQYINSRTDYVGLRGMLRDVKEVDSIWDKDFPQLKNWRETSDEFGWPPGYLAEIFNDCNLIRDNYLCNALLQEAKKGKHVFVTMGSSHAYRIEKTLEAALAN</sequence>
<evidence type="ECO:0000256" key="1">
    <source>
        <dbReference type="SAM" id="Phobius"/>
    </source>
</evidence>